<reference evidence="16" key="1">
    <citation type="submission" date="2015-05" db="UniProtKB">
        <authorList>
            <consortium name="EnsemblMetazoa"/>
        </authorList>
    </citation>
    <scope>IDENTIFICATION</scope>
</reference>
<dbReference type="OMA" id="NINPLAW"/>
<comment type="subcellular location">
    <subcellularLocation>
        <location evidence="4">Endoplasmic reticulum membrane</location>
        <topology evidence="4">Peripheral membrane protein</topology>
    </subcellularLocation>
    <subcellularLocation>
        <location evidence="3">Microsome membrane</location>
        <topology evidence="3">Peripheral membrane protein</topology>
    </subcellularLocation>
</comment>
<dbReference type="PANTHER" id="PTHR24292:SF84">
    <property type="entry name" value="CYTOCHROME P450 28A5-RELATED"/>
    <property type="match status" value="1"/>
</dbReference>
<dbReference type="GO" id="GO:0016705">
    <property type="term" value="F:oxidoreductase activity, acting on paired donors, with incorporation or reduction of molecular oxygen"/>
    <property type="evidence" value="ECO:0007669"/>
    <property type="project" value="InterPro"/>
</dbReference>
<dbReference type="Proteomes" id="UP000015103">
    <property type="component" value="Unassembled WGS sequence"/>
</dbReference>
<dbReference type="SUPFAM" id="SSF48264">
    <property type="entry name" value="Cytochrome P450"/>
    <property type="match status" value="1"/>
</dbReference>
<dbReference type="HOGENOM" id="CLU_001570_5_7_1"/>
<dbReference type="EnsemblMetazoa" id="RPRC011373-RA">
    <property type="protein sequence ID" value="RPRC011373-PA"/>
    <property type="gene ID" value="RPRC011373"/>
</dbReference>
<dbReference type="InParanoid" id="T1I504"/>
<evidence type="ECO:0000313" key="17">
    <source>
        <dbReference type="Proteomes" id="UP000015103"/>
    </source>
</evidence>
<feature type="binding site" description="axial binding residue" evidence="14">
    <location>
        <position position="52"/>
    </location>
    <ligand>
        <name>heme</name>
        <dbReference type="ChEBI" id="CHEBI:30413"/>
    </ligand>
    <ligandPart>
        <name>Fe</name>
        <dbReference type="ChEBI" id="CHEBI:18248"/>
    </ligandPart>
</feature>
<dbReference type="PANTHER" id="PTHR24292">
    <property type="entry name" value="CYTOCHROME P450"/>
    <property type="match status" value="1"/>
</dbReference>
<dbReference type="GO" id="GO:0020037">
    <property type="term" value="F:heme binding"/>
    <property type="evidence" value="ECO:0007669"/>
    <property type="project" value="InterPro"/>
</dbReference>
<evidence type="ECO:0000256" key="9">
    <source>
        <dbReference type="ARBA" id="ARBA00022848"/>
    </source>
</evidence>
<dbReference type="Gene3D" id="1.10.630.10">
    <property type="entry name" value="Cytochrome P450"/>
    <property type="match status" value="1"/>
</dbReference>
<keyword evidence="10 15" id="KW-0560">Oxidoreductase</keyword>
<keyword evidence="8" id="KW-0256">Endoplasmic reticulum</keyword>
<evidence type="ECO:0000256" key="14">
    <source>
        <dbReference type="PIRSR" id="PIRSR602401-1"/>
    </source>
</evidence>
<evidence type="ECO:0000256" key="8">
    <source>
        <dbReference type="ARBA" id="ARBA00022824"/>
    </source>
</evidence>
<dbReference type="Pfam" id="PF00067">
    <property type="entry name" value="p450"/>
    <property type="match status" value="1"/>
</dbReference>
<sequence length="109" mass="12535">MILIPNYSIQRDQKYFPDPEEFKPERFADGEQLSIRQGRGIYLPFGDGPRVCIARRFALLEAKMALAKVVENFQINASSKNIEPLKRNPKEAFIINPIGGLWLKMDKIL</sequence>
<evidence type="ECO:0000256" key="5">
    <source>
        <dbReference type="ARBA" id="ARBA00010617"/>
    </source>
</evidence>
<evidence type="ECO:0000313" key="16">
    <source>
        <dbReference type="EnsemblMetazoa" id="RPRC011373-PA"/>
    </source>
</evidence>
<protein>
    <recommendedName>
        <fullName evidence="18">Cytochrome P450</fullName>
    </recommendedName>
</protein>
<dbReference type="VEuPathDB" id="VectorBase:RPRC011373"/>
<evidence type="ECO:0000256" key="10">
    <source>
        <dbReference type="ARBA" id="ARBA00023002"/>
    </source>
</evidence>
<dbReference type="eggNOG" id="KOG0158">
    <property type="taxonomic scope" value="Eukaryota"/>
</dbReference>
<comment type="similarity">
    <text evidence="5 15">Belongs to the cytochrome P450 family.</text>
</comment>
<keyword evidence="6 14" id="KW-0349">Heme</keyword>
<dbReference type="PROSITE" id="PS00086">
    <property type="entry name" value="CYTOCHROME_P450"/>
    <property type="match status" value="1"/>
</dbReference>
<evidence type="ECO:0000256" key="12">
    <source>
        <dbReference type="ARBA" id="ARBA00023033"/>
    </source>
</evidence>
<proteinExistence type="inferred from homology"/>
<organism evidence="16 17">
    <name type="scientific">Rhodnius prolixus</name>
    <name type="common">Triatomid bug</name>
    <dbReference type="NCBI Taxonomy" id="13249"/>
    <lineage>
        <taxon>Eukaryota</taxon>
        <taxon>Metazoa</taxon>
        <taxon>Ecdysozoa</taxon>
        <taxon>Arthropoda</taxon>
        <taxon>Hexapoda</taxon>
        <taxon>Insecta</taxon>
        <taxon>Pterygota</taxon>
        <taxon>Neoptera</taxon>
        <taxon>Paraneoptera</taxon>
        <taxon>Hemiptera</taxon>
        <taxon>Heteroptera</taxon>
        <taxon>Panheteroptera</taxon>
        <taxon>Cimicomorpha</taxon>
        <taxon>Reduviidae</taxon>
        <taxon>Triatominae</taxon>
        <taxon>Rhodnius</taxon>
    </lineage>
</organism>
<keyword evidence="9" id="KW-0492">Microsome</keyword>
<dbReference type="InterPro" id="IPR036396">
    <property type="entry name" value="Cyt_P450_sf"/>
</dbReference>
<evidence type="ECO:0000256" key="2">
    <source>
        <dbReference type="ARBA" id="ARBA00003690"/>
    </source>
</evidence>
<evidence type="ECO:0000256" key="15">
    <source>
        <dbReference type="RuleBase" id="RU000461"/>
    </source>
</evidence>
<dbReference type="InterPro" id="IPR001128">
    <property type="entry name" value="Cyt_P450"/>
</dbReference>
<comment type="cofactor">
    <cofactor evidence="1 14">
        <name>heme</name>
        <dbReference type="ChEBI" id="CHEBI:30413"/>
    </cofactor>
</comment>
<keyword evidence="7 14" id="KW-0479">Metal-binding</keyword>
<dbReference type="AlphaFoldDB" id="T1I504"/>
<evidence type="ECO:0000256" key="13">
    <source>
        <dbReference type="ARBA" id="ARBA00023136"/>
    </source>
</evidence>
<evidence type="ECO:0000256" key="6">
    <source>
        <dbReference type="ARBA" id="ARBA00022617"/>
    </source>
</evidence>
<evidence type="ECO:0000256" key="1">
    <source>
        <dbReference type="ARBA" id="ARBA00001971"/>
    </source>
</evidence>
<evidence type="ECO:0008006" key="18">
    <source>
        <dbReference type="Google" id="ProtNLM"/>
    </source>
</evidence>
<dbReference type="GO" id="GO:0005789">
    <property type="term" value="C:endoplasmic reticulum membrane"/>
    <property type="evidence" value="ECO:0007669"/>
    <property type="project" value="UniProtKB-SubCell"/>
</dbReference>
<dbReference type="EMBL" id="ACPB03006904">
    <property type="status" value="NOT_ANNOTATED_CDS"/>
    <property type="molecule type" value="Genomic_DNA"/>
</dbReference>
<dbReference type="GO" id="GO:0004497">
    <property type="term" value="F:monooxygenase activity"/>
    <property type="evidence" value="ECO:0007669"/>
    <property type="project" value="UniProtKB-KW"/>
</dbReference>
<keyword evidence="12 15" id="KW-0503">Monooxygenase</keyword>
<evidence type="ECO:0000256" key="11">
    <source>
        <dbReference type="ARBA" id="ARBA00023004"/>
    </source>
</evidence>
<dbReference type="InterPro" id="IPR002401">
    <property type="entry name" value="Cyt_P450_E_grp-I"/>
</dbReference>
<comment type="function">
    <text evidence="2">May be involved in the metabolism of insect hormones and in the breakdown of synthetic insecticides.</text>
</comment>
<name>T1I504_RHOPR</name>
<accession>T1I504</accession>
<dbReference type="InterPro" id="IPR017972">
    <property type="entry name" value="Cyt_P450_CS"/>
</dbReference>
<keyword evidence="17" id="KW-1185">Reference proteome</keyword>
<dbReference type="STRING" id="13249.T1I504"/>
<dbReference type="PRINTS" id="PR00463">
    <property type="entry name" value="EP450I"/>
</dbReference>
<keyword evidence="13" id="KW-0472">Membrane</keyword>
<dbReference type="GO" id="GO:0005506">
    <property type="term" value="F:iron ion binding"/>
    <property type="evidence" value="ECO:0007669"/>
    <property type="project" value="InterPro"/>
</dbReference>
<dbReference type="InterPro" id="IPR050476">
    <property type="entry name" value="Insect_CytP450_Detox"/>
</dbReference>
<evidence type="ECO:0000256" key="3">
    <source>
        <dbReference type="ARBA" id="ARBA00004174"/>
    </source>
</evidence>
<keyword evidence="11 14" id="KW-0408">Iron</keyword>
<evidence type="ECO:0000256" key="4">
    <source>
        <dbReference type="ARBA" id="ARBA00004406"/>
    </source>
</evidence>
<evidence type="ECO:0000256" key="7">
    <source>
        <dbReference type="ARBA" id="ARBA00022723"/>
    </source>
</evidence>